<dbReference type="Proteomes" id="UP001141806">
    <property type="component" value="Unassembled WGS sequence"/>
</dbReference>
<dbReference type="EMBL" id="JAMYWD010000012">
    <property type="protein sequence ID" value="KAJ4950893.1"/>
    <property type="molecule type" value="Genomic_DNA"/>
</dbReference>
<name>A0A9Q0GNI4_9MAGN</name>
<accession>A0A9Q0GNI4</accession>
<proteinExistence type="predicted"/>
<keyword evidence="3" id="KW-1185">Reference proteome</keyword>
<reference evidence="2" key="1">
    <citation type="journal article" date="2023" name="Plant J.">
        <title>The genome of the king protea, Protea cynaroides.</title>
        <authorList>
            <person name="Chang J."/>
            <person name="Duong T.A."/>
            <person name="Schoeman C."/>
            <person name="Ma X."/>
            <person name="Roodt D."/>
            <person name="Barker N."/>
            <person name="Li Z."/>
            <person name="Van de Peer Y."/>
            <person name="Mizrachi E."/>
        </authorList>
    </citation>
    <scope>NUCLEOTIDE SEQUENCE</scope>
    <source>
        <tissue evidence="2">Young leaves</tissue>
    </source>
</reference>
<evidence type="ECO:0000259" key="1">
    <source>
        <dbReference type="Pfam" id="PF04195"/>
    </source>
</evidence>
<dbReference type="Pfam" id="PF04195">
    <property type="entry name" value="Transposase_28"/>
    <property type="match status" value="1"/>
</dbReference>
<evidence type="ECO:0000313" key="3">
    <source>
        <dbReference type="Proteomes" id="UP001141806"/>
    </source>
</evidence>
<sequence length="153" mass="17589">MQFFYTGTDSTLDQAEVDSLAGKYSIPGQYMCRETMNNEASCTYSLNGIFVYQEMLVSGFCLPLLDEILHIMKYYQIALGQLQPNSWCRLIAFIVFFTLLNHVPSVDLFRRIFSLNVEKETNEETNVKIPTGWYHLNSRKNAPKILGSQRPSL</sequence>
<dbReference type="AlphaFoldDB" id="A0A9Q0GNI4"/>
<evidence type="ECO:0000313" key="2">
    <source>
        <dbReference type="EMBL" id="KAJ4950893.1"/>
    </source>
</evidence>
<dbReference type="OrthoDB" id="687305at2759"/>
<protein>
    <recommendedName>
        <fullName evidence="1">Transposase (putative) gypsy type domain-containing protein</fullName>
    </recommendedName>
</protein>
<dbReference type="InterPro" id="IPR007321">
    <property type="entry name" value="Transposase_28"/>
</dbReference>
<feature type="domain" description="Transposase (putative) gypsy type" evidence="1">
    <location>
        <begin position="51"/>
        <end position="116"/>
    </location>
</feature>
<comment type="caution">
    <text evidence="2">The sequence shown here is derived from an EMBL/GenBank/DDBJ whole genome shotgun (WGS) entry which is preliminary data.</text>
</comment>
<gene>
    <name evidence="2" type="ORF">NE237_027725</name>
</gene>
<organism evidence="2 3">
    <name type="scientific">Protea cynaroides</name>
    <dbReference type="NCBI Taxonomy" id="273540"/>
    <lineage>
        <taxon>Eukaryota</taxon>
        <taxon>Viridiplantae</taxon>
        <taxon>Streptophyta</taxon>
        <taxon>Embryophyta</taxon>
        <taxon>Tracheophyta</taxon>
        <taxon>Spermatophyta</taxon>
        <taxon>Magnoliopsida</taxon>
        <taxon>Proteales</taxon>
        <taxon>Proteaceae</taxon>
        <taxon>Protea</taxon>
    </lineage>
</organism>